<dbReference type="NCBIfam" id="NF038368">
    <property type="entry name" value="P2_Rz1"/>
    <property type="match status" value="1"/>
</dbReference>
<keyword evidence="2" id="KW-1185">Reference proteome</keyword>
<evidence type="ECO:0000313" key="1">
    <source>
        <dbReference type="EMBL" id="QDJ15557.1"/>
    </source>
</evidence>
<protein>
    <submittedName>
        <fullName evidence="1">Uncharacterized protein</fullName>
    </submittedName>
</protein>
<dbReference type="EMBL" id="CP022011">
    <property type="protein sequence ID" value="QDJ15557.1"/>
    <property type="molecule type" value="Genomic_DNA"/>
</dbReference>
<gene>
    <name evidence="1" type="ORF">CEP48_05200</name>
</gene>
<accession>A0A8D4J1F7</accession>
<proteinExistence type="predicted"/>
<dbReference type="Proteomes" id="UP000955338">
    <property type="component" value="Chromosome"/>
</dbReference>
<name>A0A8D4J1F7_9PAST</name>
<dbReference type="RefSeq" id="WP_265482684.1">
    <property type="nucleotide sequence ID" value="NZ_CP022010.1"/>
</dbReference>
<dbReference type="InterPro" id="IPR047737">
    <property type="entry name" value="LysC"/>
</dbReference>
<evidence type="ECO:0000313" key="2">
    <source>
        <dbReference type="Proteomes" id="UP000955338"/>
    </source>
</evidence>
<dbReference type="AlphaFoldDB" id="A0A8D4J1F7"/>
<reference evidence="1" key="1">
    <citation type="submission" date="2017-06" db="EMBL/GenBank/DDBJ databases">
        <title>Genome sequencing of pathogenic and non-pathogenic strains within Bisgaard taxon 40.</title>
        <authorList>
            <person name="Ladner J.T."/>
            <person name="Lovett S.P."/>
            <person name="Koroleva G."/>
            <person name="Lorch J.M."/>
        </authorList>
    </citation>
    <scope>NUCLEOTIDE SEQUENCE</scope>
    <source>
        <strain evidence="1">27576-1-I1</strain>
    </source>
</reference>
<sequence>MLEGCSIQTPPIQQRLLCPQSHECRKVALHIRTNRDLVNGLSKTQQALQFCITENQALKHCIEQHNKQ</sequence>
<organism evidence="1 2">
    <name type="scientific">Mergibacter septicus</name>
    <dbReference type="NCBI Taxonomy" id="221402"/>
    <lineage>
        <taxon>Bacteria</taxon>
        <taxon>Pseudomonadati</taxon>
        <taxon>Pseudomonadota</taxon>
        <taxon>Gammaproteobacteria</taxon>
        <taxon>Pasteurellales</taxon>
        <taxon>Pasteurellaceae</taxon>
        <taxon>Mergibacter</taxon>
    </lineage>
</organism>